<dbReference type="InterPro" id="IPR037094">
    <property type="entry name" value="Glyco_hydro_38_cen_sf"/>
</dbReference>
<evidence type="ECO:0000256" key="14">
    <source>
        <dbReference type="ARBA" id="ARBA00044166"/>
    </source>
</evidence>
<comment type="similarity">
    <text evidence="4">Belongs to the glycosyl hydrolase 38 family.</text>
</comment>
<dbReference type="Pfam" id="PF07748">
    <property type="entry name" value="Glyco_hydro_38C"/>
    <property type="match status" value="1"/>
</dbReference>
<evidence type="ECO:0000256" key="17">
    <source>
        <dbReference type="ARBA" id="ARBA00044360"/>
    </source>
</evidence>
<dbReference type="Pfam" id="PF17677">
    <property type="entry name" value="Glyco_hydro38C2"/>
    <property type="match status" value="1"/>
</dbReference>
<evidence type="ECO:0000256" key="1">
    <source>
        <dbReference type="ARBA" id="ARBA00000365"/>
    </source>
</evidence>
<dbReference type="RefSeq" id="XP_006875234.1">
    <property type="nucleotide sequence ID" value="XM_006875172.1"/>
</dbReference>
<dbReference type="FunFam" id="1.20.1270.50:FF:000003">
    <property type="entry name" value="Alpha-mannosidase"/>
    <property type="match status" value="1"/>
</dbReference>
<evidence type="ECO:0000256" key="2">
    <source>
        <dbReference type="ARBA" id="ARBA00001947"/>
    </source>
</evidence>
<feature type="region of interest" description="Disordered" evidence="18">
    <location>
        <begin position="1"/>
        <end position="26"/>
    </location>
</feature>
<dbReference type="GO" id="GO:0004559">
    <property type="term" value="F:alpha-mannosidase activity"/>
    <property type="evidence" value="ECO:0007669"/>
    <property type="project" value="UniProtKB-EC"/>
</dbReference>
<comment type="cofactor">
    <cofactor evidence="2">
        <name>Zn(2+)</name>
        <dbReference type="ChEBI" id="CHEBI:29105"/>
    </cofactor>
</comment>
<dbReference type="Gene3D" id="2.60.40.1360">
    <property type="match status" value="1"/>
</dbReference>
<dbReference type="PANTHER" id="PTHR11607">
    <property type="entry name" value="ALPHA-MANNOSIDASE"/>
    <property type="match status" value="1"/>
</dbReference>
<keyword evidence="6" id="KW-0479">Metal-binding</keyword>
<dbReference type="FunFam" id="1.20.1270.50:FF:000002">
    <property type="entry name" value="Alpha-mannosidase"/>
    <property type="match status" value="1"/>
</dbReference>
<evidence type="ECO:0000259" key="19">
    <source>
        <dbReference type="SMART" id="SM00872"/>
    </source>
</evidence>
<dbReference type="Pfam" id="PF09261">
    <property type="entry name" value="Alpha-mann_mid"/>
    <property type="match status" value="1"/>
</dbReference>
<dbReference type="Gene3D" id="2.70.98.30">
    <property type="entry name" value="Golgi alpha-mannosidase II, domain 4"/>
    <property type="match status" value="1"/>
</dbReference>
<dbReference type="InterPro" id="IPR011682">
    <property type="entry name" value="Glyco_hydro_38_C"/>
</dbReference>
<feature type="domain" description="Glycoside hydrolase family 38 central" evidence="19">
    <location>
        <begin position="387"/>
        <end position="466"/>
    </location>
</feature>
<dbReference type="InterPro" id="IPR050843">
    <property type="entry name" value="Glycosyl_Hydrlase_38"/>
</dbReference>
<dbReference type="InterPro" id="IPR011330">
    <property type="entry name" value="Glyco_hydro/deAcase_b/a-brl"/>
</dbReference>
<dbReference type="OrthoDB" id="2016903at2759"/>
<dbReference type="SMART" id="SM00872">
    <property type="entry name" value="Alpha-mann_mid"/>
    <property type="match status" value="1"/>
</dbReference>
<dbReference type="GO" id="GO:0006013">
    <property type="term" value="P:mannose metabolic process"/>
    <property type="evidence" value="ECO:0007669"/>
    <property type="project" value="InterPro"/>
</dbReference>
<dbReference type="SUPFAM" id="SSF88688">
    <property type="entry name" value="Families 57/38 glycoside transferase middle domain"/>
    <property type="match status" value="1"/>
</dbReference>
<evidence type="ECO:0000256" key="18">
    <source>
        <dbReference type="SAM" id="MobiDB-lite"/>
    </source>
</evidence>
<dbReference type="InterPro" id="IPR027291">
    <property type="entry name" value="Glyco_hydro_38_N_sf"/>
</dbReference>
<gene>
    <name evidence="21" type="primary">LOC102842452</name>
</gene>
<dbReference type="GO" id="GO:0030246">
    <property type="term" value="F:carbohydrate binding"/>
    <property type="evidence" value="ECO:0007669"/>
    <property type="project" value="InterPro"/>
</dbReference>
<comment type="subcellular location">
    <subcellularLocation>
        <location evidence="3">Lysosome</location>
    </subcellularLocation>
</comment>
<dbReference type="SUPFAM" id="SSF74650">
    <property type="entry name" value="Galactose mutarotase-like"/>
    <property type="match status" value="1"/>
</dbReference>
<dbReference type="SUPFAM" id="SSF88713">
    <property type="entry name" value="Glycoside hydrolase/deacetylase"/>
    <property type="match status" value="1"/>
</dbReference>
<accession>A0A9B0WYX9</accession>
<evidence type="ECO:0000256" key="7">
    <source>
        <dbReference type="ARBA" id="ARBA00022729"/>
    </source>
</evidence>
<dbReference type="InterPro" id="IPR000602">
    <property type="entry name" value="Glyco_hydro_38_N"/>
</dbReference>
<evidence type="ECO:0000256" key="15">
    <source>
        <dbReference type="ARBA" id="ARBA00044220"/>
    </source>
</evidence>
<evidence type="ECO:0000256" key="9">
    <source>
        <dbReference type="ARBA" id="ARBA00022833"/>
    </source>
</evidence>
<keyword evidence="13" id="KW-0326">Glycosidase</keyword>
<evidence type="ECO:0000256" key="3">
    <source>
        <dbReference type="ARBA" id="ARBA00004371"/>
    </source>
</evidence>
<dbReference type="InterPro" id="IPR011013">
    <property type="entry name" value="Gal_mutarotase_sf_dom"/>
</dbReference>
<evidence type="ECO:0000256" key="5">
    <source>
        <dbReference type="ARBA" id="ARBA00012752"/>
    </source>
</evidence>
<evidence type="ECO:0000256" key="11">
    <source>
        <dbReference type="ARBA" id="ARBA00023180"/>
    </source>
</evidence>
<dbReference type="InterPro" id="IPR015341">
    <property type="entry name" value="Glyco_hydro_38_cen"/>
</dbReference>
<keyword evidence="20" id="KW-1185">Reference proteome</keyword>
<protein>
    <recommendedName>
        <fullName evidence="14">Lysosomal alpha-mannosidase</fullName>
        <ecNumber evidence="5">3.2.1.24</ecNumber>
    </recommendedName>
    <alternativeName>
        <fullName evidence="16">Lysosomal acid alpha-mannosidase</fullName>
    </alternativeName>
    <alternativeName>
        <fullName evidence="15">Mannosidase alpha class 2B member 1</fullName>
    </alternativeName>
    <alternativeName>
        <fullName evidence="17">Mannosidase alpha-B</fullName>
    </alternativeName>
</protein>
<evidence type="ECO:0000256" key="4">
    <source>
        <dbReference type="ARBA" id="ARBA00009792"/>
    </source>
</evidence>
<organism evidence="20 21">
    <name type="scientific">Chrysochloris asiatica</name>
    <name type="common">Cape golden mole</name>
    <dbReference type="NCBI Taxonomy" id="185453"/>
    <lineage>
        <taxon>Eukaryota</taxon>
        <taxon>Metazoa</taxon>
        <taxon>Chordata</taxon>
        <taxon>Craniata</taxon>
        <taxon>Vertebrata</taxon>
        <taxon>Euteleostomi</taxon>
        <taxon>Mammalia</taxon>
        <taxon>Eutheria</taxon>
        <taxon>Afrotheria</taxon>
        <taxon>Chrysochloridae</taxon>
        <taxon>Chrysochlorinae</taxon>
        <taxon>Chrysochloris</taxon>
    </lineage>
</organism>
<dbReference type="Pfam" id="PF01074">
    <property type="entry name" value="Glyco_hydro_38N"/>
    <property type="match status" value="1"/>
</dbReference>
<dbReference type="PANTHER" id="PTHR11607:SF3">
    <property type="entry name" value="LYSOSOMAL ALPHA-MANNOSIDASE"/>
    <property type="match status" value="1"/>
</dbReference>
<evidence type="ECO:0000256" key="16">
    <source>
        <dbReference type="ARBA" id="ARBA00044241"/>
    </source>
</evidence>
<evidence type="ECO:0000256" key="8">
    <source>
        <dbReference type="ARBA" id="ARBA00022801"/>
    </source>
</evidence>
<keyword evidence="7" id="KW-0732">Signal</keyword>
<dbReference type="GO" id="GO:0005764">
    <property type="term" value="C:lysosome"/>
    <property type="evidence" value="ECO:0007669"/>
    <property type="project" value="UniProtKB-SubCell"/>
</dbReference>
<dbReference type="InterPro" id="IPR041147">
    <property type="entry name" value="GH38_C"/>
</dbReference>
<evidence type="ECO:0000256" key="10">
    <source>
        <dbReference type="ARBA" id="ARBA00023157"/>
    </source>
</evidence>
<evidence type="ECO:0000313" key="21">
    <source>
        <dbReference type="RefSeq" id="XP_006875234.1"/>
    </source>
</evidence>
<dbReference type="Proteomes" id="UP000504623">
    <property type="component" value="Unplaced"/>
</dbReference>
<dbReference type="FunFam" id="2.70.98.30:FF:000003">
    <property type="entry name" value="Alpha-mannosidase"/>
    <property type="match status" value="1"/>
</dbReference>
<dbReference type="EC" id="3.2.1.24" evidence="5"/>
<dbReference type="GO" id="GO:0046872">
    <property type="term" value="F:metal ion binding"/>
    <property type="evidence" value="ECO:0007669"/>
    <property type="project" value="UniProtKB-KW"/>
</dbReference>
<evidence type="ECO:0000313" key="20">
    <source>
        <dbReference type="Proteomes" id="UP000504623"/>
    </source>
</evidence>
<keyword evidence="8" id="KW-0378">Hydrolase</keyword>
<comment type="catalytic activity">
    <reaction evidence="1">
        <text>Hydrolysis of terminal, non-reducing alpha-D-mannose residues in alpha-D-mannosides.</text>
        <dbReference type="EC" id="3.2.1.24"/>
    </reaction>
</comment>
<dbReference type="CDD" id="cd10810">
    <property type="entry name" value="GH38N_AMII_LAM_like"/>
    <property type="match status" value="1"/>
</dbReference>
<keyword evidence="9" id="KW-0862">Zinc</keyword>
<name>A0A9B0WYX9_CHRAS</name>
<dbReference type="FunFam" id="3.20.110.10:FF:000001">
    <property type="entry name" value="Alpha-mannosidase"/>
    <property type="match status" value="1"/>
</dbReference>
<dbReference type="Gene3D" id="3.20.110.10">
    <property type="entry name" value="Glycoside hydrolase 38, N terminal domain"/>
    <property type="match status" value="1"/>
</dbReference>
<proteinExistence type="inferred from homology"/>
<keyword evidence="12" id="KW-0458">Lysosome</keyword>
<sequence>MGPEACDSRINRDQDPDGTCKPVTNSRVPGPHIPSFLLLLMLLAAPETCASGYQTCPKVQPNILNVHLVAHTHNDVGWLKTVDEYLYESETSPECVFHILNSVVKALQAQPTRRFIYVEMAFFSRWWQQQTKKMQKVVQDLVHQGRLEFANGGWVMNDEATTHYGAIVDQMTLGLRFLNDTFGEDGRPHVAWHIDPFGHSREQASLFAQMGFDGIFLGRIDYQDKTMRENIREMELVWKGSSSLQPPTADLFTIVLPNNYNPPPGLCWDSIQCDDLPVVKKPHRPIHNANKLVKYFLEVAANQAHHYNSNHIIMTMGSDFHYKQAESWFKNLDKLIQLVNAQQQVNKSQVHVLYSTPACYLQEVNKANLTWSVKQDDFFPYADFPNQFWTGYYTSRPALKRYERLSYNFLQVCNQLEAQVGPKANSRRYGFGSSKRLREAMAVLQHHDAVSGTSRQFVADDYARQLAEGWGKCEVLLSSALAQLIGSEEQFTFCHKLNYSICLLSQTTSRFHIIVYNPLGRRVNLMLRLPVSTSNFLVLHPNGQTVPSEHTRAIFDTHSGLLKEIENRDQKLVLPVYQAFFWYNANSLSGAYVFTPDNLKPLPVNLSPEIHLVKTALVQEVHQKFSDWCSQVVRLYPGQRQLELEWTVGPIPLEDGFGKEIISRFDTMLKTRGRFYTDSNGREILERRRNYRPTWKLMQTGPVAGNYYPVNSRIYIMDGNVQLTVLTDRSQGGSSMKDGSLELMVHRMLCSDDGKGVNEPLLELDRENRQGLIVRGRHLVLLDRIQSAAVEHRLLAEKVVLAPQVVLTPDSGRLWSHRGIRKQFSGLLRELPRAVRLLTLAHWGGNTLLLRLEHQFAVGEDTDGNLSSPVTLDLTNLFSTFTIISLQETTLAANQLRDRASRLQWTTEDDPPASQAPHQSLDFAAITLQPMEIRTFLASVQWKHSQGGGDTPRRARAPSTMGLVNLGLTILLLLLQTIVIKLPPTSPR</sequence>
<keyword evidence="11" id="KW-0325">Glycoprotein</keyword>
<dbReference type="Gene3D" id="1.20.1270.50">
    <property type="entry name" value="Glycoside hydrolase family 38, central domain"/>
    <property type="match status" value="2"/>
</dbReference>
<dbReference type="FunFam" id="2.60.40.1360:FF:000002">
    <property type="entry name" value="Alpha-mannosidase"/>
    <property type="match status" value="1"/>
</dbReference>
<evidence type="ECO:0000256" key="12">
    <source>
        <dbReference type="ARBA" id="ARBA00023228"/>
    </source>
</evidence>
<dbReference type="AlphaFoldDB" id="A0A9B0WYX9"/>
<dbReference type="InterPro" id="IPR028995">
    <property type="entry name" value="Glyco_hydro_57/38_cen_sf"/>
</dbReference>
<feature type="compositionally biased region" description="Basic and acidic residues" evidence="18">
    <location>
        <begin position="1"/>
        <end position="15"/>
    </location>
</feature>
<evidence type="ECO:0000256" key="13">
    <source>
        <dbReference type="ARBA" id="ARBA00023295"/>
    </source>
</evidence>
<keyword evidence="10" id="KW-1015">Disulfide bond</keyword>
<evidence type="ECO:0000256" key="6">
    <source>
        <dbReference type="ARBA" id="ARBA00022723"/>
    </source>
</evidence>
<dbReference type="GeneID" id="102842452"/>
<reference evidence="21" key="1">
    <citation type="submission" date="2025-08" db="UniProtKB">
        <authorList>
            <consortium name="RefSeq"/>
        </authorList>
    </citation>
    <scope>IDENTIFICATION</scope>
    <source>
        <tissue evidence="21">Spleen</tissue>
    </source>
</reference>